<dbReference type="PANTHER" id="PTHR32303">
    <property type="entry name" value="QUINOPROTEIN ALCOHOL DEHYDROGENASE (CYTOCHROME C)"/>
    <property type="match status" value="1"/>
</dbReference>
<dbReference type="RefSeq" id="XP_004489157.1">
    <property type="nucleotide sequence ID" value="XM_004489100.3"/>
</dbReference>
<dbReference type="PANTHER" id="PTHR32303:SF10">
    <property type="entry name" value="OUTER MEMBRANE PROTEIN ASSEMBLY FACTOR BAMB"/>
    <property type="match status" value="1"/>
</dbReference>
<evidence type="ECO:0000259" key="5">
    <source>
        <dbReference type="Pfam" id="PF01011"/>
    </source>
</evidence>
<dbReference type="InterPro" id="IPR018391">
    <property type="entry name" value="PQQ_b-propeller_rpt"/>
</dbReference>
<dbReference type="KEGG" id="cam:101489357"/>
<evidence type="ECO:0000256" key="3">
    <source>
        <dbReference type="ARBA" id="ARBA00023002"/>
    </source>
</evidence>
<reference evidence="7" key="2">
    <citation type="submission" date="2025-08" db="UniProtKB">
        <authorList>
            <consortium name="RefSeq"/>
        </authorList>
    </citation>
    <scope>IDENTIFICATION</scope>
    <source>
        <tissue evidence="7">Etiolated seedlings</tissue>
    </source>
</reference>
<comment type="cofactor">
    <cofactor evidence="1">
        <name>pyrroloquinoline quinone</name>
        <dbReference type="ChEBI" id="CHEBI:58442"/>
    </cofactor>
</comment>
<dbReference type="eggNOG" id="ENOG502QUFM">
    <property type="taxonomic scope" value="Eukaryota"/>
</dbReference>
<comment type="similarity">
    <text evidence="2">Belongs to the bacterial PQQ dehydrogenase family.</text>
</comment>
<dbReference type="SMART" id="SM00564">
    <property type="entry name" value="PQQ"/>
    <property type="match status" value="7"/>
</dbReference>
<proteinExistence type="inferred from homology"/>
<dbReference type="OrthoDB" id="416253at2759"/>
<evidence type="ECO:0000256" key="4">
    <source>
        <dbReference type="SAM" id="SignalP"/>
    </source>
</evidence>
<gene>
    <name evidence="7" type="primary">LOC101489357</name>
</gene>
<evidence type="ECO:0000256" key="2">
    <source>
        <dbReference type="ARBA" id="ARBA00008156"/>
    </source>
</evidence>
<keyword evidence="3" id="KW-0560">Oxidoreductase</keyword>
<dbReference type="GO" id="GO:0016491">
    <property type="term" value="F:oxidoreductase activity"/>
    <property type="evidence" value="ECO:0007669"/>
    <property type="project" value="UniProtKB-KW"/>
</dbReference>
<dbReference type="Gene3D" id="2.140.10.10">
    <property type="entry name" value="Quinoprotein alcohol dehydrogenase-like superfamily"/>
    <property type="match status" value="1"/>
</dbReference>
<organism evidence="6 7">
    <name type="scientific">Cicer arietinum</name>
    <name type="common">Chickpea</name>
    <name type="synonym">Garbanzo</name>
    <dbReference type="NCBI Taxonomy" id="3827"/>
    <lineage>
        <taxon>Eukaryota</taxon>
        <taxon>Viridiplantae</taxon>
        <taxon>Streptophyta</taxon>
        <taxon>Embryophyta</taxon>
        <taxon>Tracheophyta</taxon>
        <taxon>Spermatophyta</taxon>
        <taxon>Magnoliopsida</taxon>
        <taxon>eudicotyledons</taxon>
        <taxon>Gunneridae</taxon>
        <taxon>Pentapetalae</taxon>
        <taxon>rosids</taxon>
        <taxon>fabids</taxon>
        <taxon>Fabales</taxon>
        <taxon>Fabaceae</taxon>
        <taxon>Papilionoideae</taxon>
        <taxon>50 kb inversion clade</taxon>
        <taxon>NPAAA clade</taxon>
        <taxon>Hologalegina</taxon>
        <taxon>IRL clade</taxon>
        <taxon>Cicereae</taxon>
        <taxon>Cicer</taxon>
    </lineage>
</organism>
<dbReference type="SUPFAM" id="SSF50998">
    <property type="entry name" value="Quinoprotein alcohol dehydrogenase-like"/>
    <property type="match status" value="1"/>
</dbReference>
<dbReference type="InterPro" id="IPR011047">
    <property type="entry name" value="Quinoprotein_ADH-like_sf"/>
</dbReference>
<dbReference type="GeneID" id="101489357"/>
<evidence type="ECO:0000313" key="7">
    <source>
        <dbReference type="RefSeq" id="XP_004489157.1"/>
    </source>
</evidence>
<protein>
    <submittedName>
        <fullName evidence="7">Uncharacterized protein LOC101489357</fullName>
    </submittedName>
</protein>
<feature type="signal peptide" evidence="4">
    <location>
        <begin position="1"/>
        <end position="24"/>
    </location>
</feature>
<reference evidence="6" key="1">
    <citation type="journal article" date="2013" name="Nat. Biotechnol.">
        <title>Draft genome sequence of chickpea (Cicer arietinum) provides a resource for trait improvement.</title>
        <authorList>
            <person name="Varshney R.K."/>
            <person name="Song C."/>
            <person name="Saxena R.K."/>
            <person name="Azam S."/>
            <person name="Yu S."/>
            <person name="Sharpe A.G."/>
            <person name="Cannon S."/>
            <person name="Baek J."/>
            <person name="Rosen B.D."/>
            <person name="Tar'an B."/>
            <person name="Millan T."/>
            <person name="Zhang X."/>
            <person name="Ramsay L.D."/>
            <person name="Iwata A."/>
            <person name="Wang Y."/>
            <person name="Nelson W."/>
            <person name="Farmer A.D."/>
            <person name="Gaur P.M."/>
            <person name="Soderlund C."/>
            <person name="Penmetsa R.V."/>
            <person name="Xu C."/>
            <person name="Bharti A.K."/>
            <person name="He W."/>
            <person name="Winter P."/>
            <person name="Zhao S."/>
            <person name="Hane J.K."/>
            <person name="Carrasquilla-Garcia N."/>
            <person name="Condie J.A."/>
            <person name="Upadhyaya H.D."/>
            <person name="Luo M.C."/>
            <person name="Thudi M."/>
            <person name="Gowda C.L."/>
            <person name="Singh N.P."/>
            <person name="Lichtenzveig J."/>
            <person name="Gali K.K."/>
            <person name="Rubio J."/>
            <person name="Nadarajan N."/>
            <person name="Dolezel J."/>
            <person name="Bansal K.C."/>
            <person name="Xu X."/>
            <person name="Edwards D."/>
            <person name="Zhang G."/>
            <person name="Kahl G."/>
            <person name="Gil J."/>
            <person name="Singh K.B."/>
            <person name="Datta S.K."/>
            <person name="Jackson S.A."/>
            <person name="Wang J."/>
            <person name="Cook D.R."/>
        </authorList>
    </citation>
    <scope>NUCLEOTIDE SEQUENCE [LARGE SCALE GENOMIC DNA]</scope>
    <source>
        <strain evidence="6">cv. CDC Frontier</strain>
    </source>
</reference>
<dbReference type="InterPro" id="IPR002372">
    <property type="entry name" value="PQQ_rpt_dom"/>
</dbReference>
<feature type="domain" description="Pyrrolo-quinoline quinone repeat" evidence="5">
    <location>
        <begin position="34"/>
        <end position="386"/>
    </location>
</feature>
<feature type="chain" id="PRO_5010386761" evidence="4">
    <location>
        <begin position="25"/>
        <end position="536"/>
    </location>
</feature>
<sequence>MASPHNKLFTIVCWLIFCLHIITALWFEEDSQDWINHGGDLLNRRYANKEHKISTKTISHLSLKWKFNVGKEITSTPTIFNGTIYFPSWNGYIYAVKACDGSLVWKQNIENITRIKSPGSVRNVNSTFSRATPSIVGHDLLVVGLCGPAVVIALNRTNGNLLWITQLDSHPSGAITMSGTYYKGGFYVGTSSQEESSSVEKCCTFRGSFSKLNIKSGAIIWQTYMLPNNNGNKSEYSGAAIWGSSPSIDPLRNLVYIATGNLYSVPLRISQCQEKENNQTIPSHLDECIDPDNHSDSILALDLDSGKIKWYRQLGGYDVWFAACNNLSTPNCPPGPNPDADFGEAPMMLTIYVNGSKRDIVVAVQKSGFVWALDRDNGSLVWSVEAGPSGLGGGGTWGAATDEQNIYTNIVNTFAKNFTLIPSNKIANNGGWVALEARNGKILWSISNPSNTTLISGPVSVANGVLFVASPTSDGTTYAINTKNGQILWSYETGIGVYGGISISDGCIYFGQGLSLITAPANYNPKANISLFAFCV</sequence>
<dbReference type="AlphaFoldDB" id="A0A1S2XGT9"/>
<keyword evidence="4" id="KW-0732">Signal</keyword>
<evidence type="ECO:0000313" key="6">
    <source>
        <dbReference type="Proteomes" id="UP000087171"/>
    </source>
</evidence>
<dbReference type="PaxDb" id="3827-XP_004489157.1"/>
<dbReference type="Proteomes" id="UP000087171">
    <property type="component" value="Chromosome Ca2"/>
</dbReference>
<keyword evidence="6" id="KW-1185">Reference proteome</keyword>
<dbReference type="Pfam" id="PF01011">
    <property type="entry name" value="PQQ"/>
    <property type="match status" value="1"/>
</dbReference>
<name>A0A1S2XGT9_CICAR</name>
<accession>A0A1S2XGT9</accession>
<evidence type="ECO:0000256" key="1">
    <source>
        <dbReference type="ARBA" id="ARBA00001931"/>
    </source>
</evidence>